<dbReference type="InterPro" id="IPR024576">
    <property type="entry name" value="rRNA_MeTfrase_Spb1_DUF3381"/>
</dbReference>
<evidence type="ECO:0000256" key="1">
    <source>
        <dbReference type="ARBA" id="ARBA00004604"/>
    </source>
</evidence>
<evidence type="ECO:0000256" key="5">
    <source>
        <dbReference type="ARBA" id="ARBA00022679"/>
    </source>
</evidence>
<keyword evidence="6 8" id="KW-0949">S-adenosyl-L-methionine</keyword>
<dbReference type="InterPro" id="IPR029063">
    <property type="entry name" value="SAM-dependent_MTases_sf"/>
</dbReference>
<feature type="binding site" evidence="8">
    <location>
        <position position="57"/>
    </location>
    <ligand>
        <name>S-adenosyl-L-methionine</name>
        <dbReference type="ChEBI" id="CHEBI:59789"/>
    </ligand>
</feature>
<name>A0A8K0JHY7_9TREE</name>
<dbReference type="HAMAP" id="MF_03163">
    <property type="entry name" value="RNA_methyltr_E_SPB1"/>
    <property type="match status" value="1"/>
</dbReference>
<evidence type="ECO:0000256" key="9">
    <source>
        <dbReference type="SAM" id="MobiDB-lite"/>
    </source>
</evidence>
<evidence type="ECO:0000256" key="3">
    <source>
        <dbReference type="ARBA" id="ARBA00022552"/>
    </source>
</evidence>
<feature type="domain" description="Ribosomal RNA methyltransferase FtsJ" evidence="10">
    <location>
        <begin position="25"/>
        <end position="201"/>
    </location>
</feature>
<comment type="caution">
    <text evidence="13">The sequence shown here is derived from an EMBL/GenBank/DDBJ whole genome shotgun (WGS) entry which is preliminary data.</text>
</comment>
<feature type="compositionally biased region" description="Basic and acidic residues" evidence="9">
    <location>
        <begin position="620"/>
        <end position="630"/>
    </location>
</feature>
<dbReference type="Pfam" id="PF11861">
    <property type="entry name" value="DUF3381"/>
    <property type="match status" value="1"/>
</dbReference>
<dbReference type="GO" id="GO:0008650">
    <property type="term" value="F:rRNA (uridine-2'-O-)-methyltransferase activity"/>
    <property type="evidence" value="ECO:0007669"/>
    <property type="project" value="TreeGrafter"/>
</dbReference>
<evidence type="ECO:0000256" key="6">
    <source>
        <dbReference type="ARBA" id="ARBA00022691"/>
    </source>
</evidence>
<feature type="active site" description="Proton acceptor" evidence="8">
    <location>
        <position position="158"/>
    </location>
</feature>
<evidence type="ECO:0000256" key="4">
    <source>
        <dbReference type="ARBA" id="ARBA00022603"/>
    </source>
</evidence>
<feature type="domain" description="DUF3381" evidence="12">
    <location>
        <begin position="272"/>
        <end position="432"/>
    </location>
</feature>
<proteinExistence type="inferred from homology"/>
<evidence type="ECO:0000256" key="7">
    <source>
        <dbReference type="ARBA" id="ARBA00023242"/>
    </source>
</evidence>
<dbReference type="InterPro" id="IPR015507">
    <property type="entry name" value="rRNA-MeTfrase_E"/>
</dbReference>
<evidence type="ECO:0000313" key="13">
    <source>
        <dbReference type="EMBL" id="KAG7529553.1"/>
    </source>
</evidence>
<feature type="binding site" evidence="8">
    <location>
        <position position="118"/>
    </location>
    <ligand>
        <name>S-adenosyl-L-methionine</name>
        <dbReference type="ChEBI" id="CHEBI:59789"/>
    </ligand>
</feature>
<feature type="region of interest" description="Disordered" evidence="9">
    <location>
        <begin position="701"/>
        <end position="721"/>
    </location>
</feature>
<accession>A0A8K0JHY7</accession>
<evidence type="ECO:0000259" key="12">
    <source>
        <dbReference type="Pfam" id="PF11861"/>
    </source>
</evidence>
<dbReference type="GO" id="GO:0016435">
    <property type="term" value="F:rRNA (guanine) methyltransferase activity"/>
    <property type="evidence" value="ECO:0007669"/>
    <property type="project" value="TreeGrafter"/>
</dbReference>
<feature type="region of interest" description="Disordered" evidence="9">
    <location>
        <begin position="554"/>
        <end position="637"/>
    </location>
</feature>
<evidence type="ECO:0008006" key="15">
    <source>
        <dbReference type="Google" id="ProtNLM"/>
    </source>
</evidence>
<evidence type="ECO:0000313" key="14">
    <source>
        <dbReference type="Proteomes" id="UP000812966"/>
    </source>
</evidence>
<dbReference type="GO" id="GO:0030687">
    <property type="term" value="C:preribosome, large subunit precursor"/>
    <property type="evidence" value="ECO:0007669"/>
    <property type="project" value="TreeGrafter"/>
</dbReference>
<feature type="compositionally biased region" description="Acidic residues" evidence="9">
    <location>
        <begin position="485"/>
        <end position="511"/>
    </location>
</feature>
<dbReference type="Proteomes" id="UP000812966">
    <property type="component" value="Unassembled WGS sequence"/>
</dbReference>
<evidence type="ECO:0000259" key="11">
    <source>
        <dbReference type="Pfam" id="PF07780"/>
    </source>
</evidence>
<feature type="region of interest" description="Disordered" evidence="9">
    <location>
        <begin position="858"/>
        <end position="883"/>
    </location>
</feature>
<dbReference type="InterPro" id="IPR002877">
    <property type="entry name" value="RNA_MeTrfase_FtsJ_dom"/>
</dbReference>
<dbReference type="GO" id="GO:0000466">
    <property type="term" value="P:maturation of 5.8S rRNA from tricistronic rRNA transcript (SSU-rRNA, 5.8S rRNA, LSU-rRNA)"/>
    <property type="evidence" value="ECO:0007669"/>
    <property type="project" value="TreeGrafter"/>
</dbReference>
<feature type="compositionally biased region" description="Acidic residues" evidence="9">
    <location>
        <begin position="585"/>
        <end position="597"/>
    </location>
</feature>
<dbReference type="Gene3D" id="3.40.50.150">
    <property type="entry name" value="Vaccinia Virus protein VP39"/>
    <property type="match status" value="1"/>
</dbReference>
<sequence length="957" mass="107334">MGKHNKKTGRERLDKYYQMAKSQGYRARSSFKLVHLNRKYDLLAKSRVVIDLCAAPGGWLQVAQKYCPQQSLIVGVDLDAIRPIPGVHTFVGDITTQACRTSLKGYLKHFQADLVLHDGAPNVGTAWIQDAFTQSELTLQSLKLATEFLKKGGAFVTKVFRSGDYNSLMWVFNQLFAKVEATKPPSSRNVSAEIFVVCQDFRAPKYIDPKFLDPKHVFKELANSNAPLPLSITLDPSSTQASSSSNLKATTNGLTNSGASLALNGTTNIFAPEKKRRAREGYAEGDYTLYRTLPVRSLVHANGLEAVTVLSSCNALEWAPKGEAMGEEEKVWYESRHTDDDIKESMKDLRVLGKGEFRRLMKWRLAIRLQVGLDVKKKDVEEDTEGKVTIEEPVDEETQVTEEMKRLHEENAIKQKRLKKRQNEKKARTIQRLQLGMTAPEDMVLEDDAALRGEDMFDLGTGENEVRRRGVKGKGLADLVKDTDGMDDDEQAGEEDEEDEDEDEYLSSDDEREAKTAYLEGELDDLYDSYKERMNERDAKWKVKQARLQDRNRDAWHGIRDEGEDGENDGIVKVQGHGVGQDGIEGVDEGEESEEGGWDLVASHKAKIGEEVDSDDDSDSEHSGDEEGAPRVKKVRLALPGHATSAAAVRAMQMANKSKQSLVTNLGADVEKAEMSRQAQVWFDQSIFKDVGDLADLDAGDEEEQEMSDDEMSGEISEEDSDVDMAEADIDGSEHGEDDFEVVPVQEDDGMQWDVEDEDQDEVKRQKIQKKGLLTAEAVTMATALVNRKLTADQMIDDGFNKHNFNHKDGLPTWFLDDEGKYYKPNLPVTKEAIQALRAKQRALDARPIKKVAEAKARKKMKASMRMEKAKRKMDGLTDAPDMNERDKATQMMKLLGKAAGKPKKKEVAVVVAKGVNKGVKGRPKGVKGRYKIVDPRMRKEMRALKRIAKRDKKRKH</sequence>
<dbReference type="GO" id="GO:0005730">
    <property type="term" value="C:nucleolus"/>
    <property type="evidence" value="ECO:0007669"/>
    <property type="project" value="UniProtKB-SubCell"/>
</dbReference>
<dbReference type="FunFam" id="3.40.50.150:FF:000004">
    <property type="entry name" value="AdoMet-dependent rRNA methyltransferase SPB1"/>
    <property type="match status" value="1"/>
</dbReference>
<dbReference type="InterPro" id="IPR050082">
    <property type="entry name" value="RNA_methyltr_RlmE"/>
</dbReference>
<dbReference type="AlphaFoldDB" id="A0A8K0JHY7"/>
<dbReference type="InterPro" id="IPR028589">
    <property type="entry name" value="SPB1-like"/>
</dbReference>
<dbReference type="GO" id="GO:0000463">
    <property type="term" value="P:maturation of LSU-rRNA from tricistronic rRNA transcript (SSU-rRNA, 5.8S rRNA, LSU-rRNA)"/>
    <property type="evidence" value="ECO:0007669"/>
    <property type="project" value="TreeGrafter"/>
</dbReference>
<feature type="compositionally biased region" description="Basic and acidic residues" evidence="9">
    <location>
        <begin position="865"/>
        <end position="876"/>
    </location>
</feature>
<evidence type="ECO:0000259" key="10">
    <source>
        <dbReference type="Pfam" id="PF01728"/>
    </source>
</evidence>
<dbReference type="EMBL" id="JABELV010000145">
    <property type="protein sequence ID" value="KAG7529553.1"/>
    <property type="molecule type" value="Genomic_DNA"/>
</dbReference>
<dbReference type="Pfam" id="PF07780">
    <property type="entry name" value="Spb1_C"/>
    <property type="match status" value="1"/>
</dbReference>
<dbReference type="InterPro" id="IPR012920">
    <property type="entry name" value="rRNA_MeTfrase_SPB1-like_C"/>
</dbReference>
<comment type="subcellular location">
    <subcellularLocation>
        <location evidence="1 8">Nucleus</location>
        <location evidence="1 8">Nucleolus</location>
    </subcellularLocation>
</comment>
<feature type="binding site" evidence="8">
    <location>
        <position position="93"/>
    </location>
    <ligand>
        <name>S-adenosyl-L-methionine</name>
        <dbReference type="ChEBI" id="CHEBI:59789"/>
    </ligand>
</feature>
<keyword evidence="3 8" id="KW-0698">rRNA processing</keyword>
<dbReference type="PANTHER" id="PTHR10920:SF13">
    <property type="entry name" value="PRE-RRNA 2'-O-RIBOSE RNA METHYLTRANSFERASE FTSJ3"/>
    <property type="match status" value="1"/>
</dbReference>
<keyword evidence="14" id="KW-1185">Reference proteome</keyword>
<keyword evidence="4 8" id="KW-0489">Methyltransferase</keyword>
<dbReference type="PANTHER" id="PTHR10920">
    <property type="entry name" value="RIBOSOMAL RNA METHYLTRANSFERASE"/>
    <property type="match status" value="1"/>
</dbReference>
<feature type="domain" description="Ribosomal RNA methyltransferase SPB1-like C-terminal" evidence="11">
    <location>
        <begin position="735"/>
        <end position="950"/>
    </location>
</feature>
<evidence type="ECO:0000256" key="8">
    <source>
        <dbReference type="HAMAP-Rule" id="MF_03163"/>
    </source>
</evidence>
<evidence type="ECO:0000256" key="2">
    <source>
        <dbReference type="ARBA" id="ARBA00022517"/>
    </source>
</evidence>
<reference evidence="13" key="1">
    <citation type="submission" date="2020-04" db="EMBL/GenBank/DDBJ databases">
        <title>Analysis of mating type loci in Filobasidium floriforme.</title>
        <authorList>
            <person name="Nowrousian M."/>
        </authorList>
    </citation>
    <scope>NUCLEOTIDE SEQUENCE</scope>
    <source>
        <strain evidence="13">CBS 6242</strain>
    </source>
</reference>
<dbReference type="HAMAP" id="MF_01547">
    <property type="entry name" value="RNA_methyltr_E"/>
    <property type="match status" value="1"/>
</dbReference>
<feature type="binding site" evidence="8">
    <location>
        <position position="77"/>
    </location>
    <ligand>
        <name>S-adenosyl-L-methionine</name>
        <dbReference type="ChEBI" id="CHEBI:59789"/>
    </ligand>
</feature>
<organism evidence="13 14">
    <name type="scientific">Filobasidium floriforme</name>
    <dbReference type="NCBI Taxonomy" id="5210"/>
    <lineage>
        <taxon>Eukaryota</taxon>
        <taxon>Fungi</taxon>
        <taxon>Dikarya</taxon>
        <taxon>Basidiomycota</taxon>
        <taxon>Agaricomycotina</taxon>
        <taxon>Tremellomycetes</taxon>
        <taxon>Filobasidiales</taxon>
        <taxon>Filobasidiaceae</taxon>
        <taxon>Filobasidium</taxon>
    </lineage>
</organism>
<feature type="binding site" evidence="8">
    <location>
        <position position="59"/>
    </location>
    <ligand>
        <name>S-adenosyl-L-methionine</name>
        <dbReference type="ChEBI" id="CHEBI:59789"/>
    </ligand>
</feature>
<feature type="region of interest" description="Disordered" evidence="9">
    <location>
        <begin position="468"/>
        <end position="520"/>
    </location>
</feature>
<protein>
    <recommendedName>
        <fullName evidence="15">AdoMet-dependent rRNA methyltransferase SPB1</fullName>
    </recommendedName>
</protein>
<dbReference type="OrthoDB" id="1287559at2759"/>
<dbReference type="Pfam" id="PF01728">
    <property type="entry name" value="FtsJ"/>
    <property type="match status" value="1"/>
</dbReference>
<keyword evidence="2 8" id="KW-0690">Ribosome biogenesis</keyword>
<gene>
    <name evidence="13" type="ORF">FFLO_05569</name>
</gene>
<keyword evidence="7 8" id="KW-0539">Nucleus</keyword>
<comment type="similarity">
    <text evidence="8">Belongs to the class I-like SAM-binding methyltransferase superfamily. RNA methyltransferase RlmE family. SPB1 subfamily.</text>
</comment>
<keyword evidence="5 8" id="KW-0808">Transferase</keyword>
<dbReference type="SUPFAM" id="SSF53335">
    <property type="entry name" value="S-adenosyl-L-methionine-dependent methyltransferases"/>
    <property type="match status" value="1"/>
</dbReference>